<evidence type="ECO:0000313" key="2">
    <source>
        <dbReference type="Proteomes" id="UP000789901"/>
    </source>
</evidence>
<gene>
    <name evidence="1" type="ORF">GMARGA_LOCUS45435</name>
</gene>
<accession>A0ABN7XRE0</accession>
<protein>
    <submittedName>
        <fullName evidence="1">16672_t:CDS:1</fullName>
    </submittedName>
</protein>
<organism evidence="1 2">
    <name type="scientific">Gigaspora margarita</name>
    <dbReference type="NCBI Taxonomy" id="4874"/>
    <lineage>
        <taxon>Eukaryota</taxon>
        <taxon>Fungi</taxon>
        <taxon>Fungi incertae sedis</taxon>
        <taxon>Mucoromycota</taxon>
        <taxon>Glomeromycotina</taxon>
        <taxon>Glomeromycetes</taxon>
        <taxon>Diversisporales</taxon>
        <taxon>Gigasporaceae</taxon>
        <taxon>Gigaspora</taxon>
    </lineage>
</organism>
<evidence type="ECO:0000313" key="1">
    <source>
        <dbReference type="EMBL" id="CAG8856614.1"/>
    </source>
</evidence>
<reference evidence="1 2" key="1">
    <citation type="submission" date="2021-06" db="EMBL/GenBank/DDBJ databases">
        <authorList>
            <person name="Kallberg Y."/>
            <person name="Tangrot J."/>
            <person name="Rosling A."/>
        </authorList>
    </citation>
    <scope>NUCLEOTIDE SEQUENCE [LARGE SCALE GENOMIC DNA]</scope>
    <source>
        <strain evidence="1 2">120-4 pot B 10/14</strain>
    </source>
</reference>
<sequence length="113" mass="12658">LKIYLTVFFEIQNRNMAEISNTSSINSINTSMQKSSGRPKSIVWGTHIKQGNQISKGHWSATCNYCNEYWYKGSSAALENYLGNLCNKAPPDVCSLFLDQLATRELDASTSKK</sequence>
<keyword evidence="2" id="KW-1185">Reference proteome</keyword>
<name>A0ABN7XRE0_GIGMA</name>
<comment type="caution">
    <text evidence="1">The sequence shown here is derived from an EMBL/GenBank/DDBJ whole genome shotgun (WGS) entry which is preliminary data.</text>
</comment>
<feature type="non-terminal residue" evidence="1">
    <location>
        <position position="1"/>
    </location>
</feature>
<dbReference type="Proteomes" id="UP000789901">
    <property type="component" value="Unassembled WGS sequence"/>
</dbReference>
<proteinExistence type="predicted"/>
<dbReference type="EMBL" id="CAJVQB010161848">
    <property type="protein sequence ID" value="CAG8856614.1"/>
    <property type="molecule type" value="Genomic_DNA"/>
</dbReference>